<comment type="similarity">
    <text evidence="1">Belongs to the sigma-70 factor family. ECF subfamily.</text>
</comment>
<accession>A0ABN2RJ92</accession>
<reference evidence="8 9" key="1">
    <citation type="journal article" date="2019" name="Int. J. Syst. Evol. Microbiol.">
        <title>The Global Catalogue of Microorganisms (GCM) 10K type strain sequencing project: providing services to taxonomists for standard genome sequencing and annotation.</title>
        <authorList>
            <consortium name="The Broad Institute Genomics Platform"/>
            <consortium name="The Broad Institute Genome Sequencing Center for Infectious Disease"/>
            <person name="Wu L."/>
            <person name="Ma J."/>
        </authorList>
    </citation>
    <scope>NUCLEOTIDE SEQUENCE [LARGE SCALE GENOMIC DNA]</scope>
    <source>
        <strain evidence="8 9">JCM 16013</strain>
    </source>
</reference>
<keyword evidence="5" id="KW-0804">Transcription</keyword>
<evidence type="ECO:0000256" key="2">
    <source>
        <dbReference type="ARBA" id="ARBA00023015"/>
    </source>
</evidence>
<feature type="domain" description="RNA polymerase sigma factor 70 region 4 type 2" evidence="7">
    <location>
        <begin position="106"/>
        <end position="158"/>
    </location>
</feature>
<dbReference type="InterPro" id="IPR014284">
    <property type="entry name" value="RNA_pol_sigma-70_dom"/>
</dbReference>
<dbReference type="Proteomes" id="UP001499854">
    <property type="component" value="Unassembled WGS sequence"/>
</dbReference>
<dbReference type="InterPro" id="IPR013324">
    <property type="entry name" value="RNA_pol_sigma_r3/r4-like"/>
</dbReference>
<dbReference type="InterPro" id="IPR014325">
    <property type="entry name" value="RNA_pol_sigma-E_actinobac"/>
</dbReference>
<dbReference type="Gene3D" id="1.10.10.10">
    <property type="entry name" value="Winged helix-like DNA-binding domain superfamily/Winged helix DNA-binding domain"/>
    <property type="match status" value="1"/>
</dbReference>
<dbReference type="Gene3D" id="1.10.1740.10">
    <property type="match status" value="1"/>
</dbReference>
<dbReference type="SUPFAM" id="SSF88946">
    <property type="entry name" value="Sigma2 domain of RNA polymerase sigma factors"/>
    <property type="match status" value="1"/>
</dbReference>
<organism evidence="8 9">
    <name type="scientific">Catenulispora subtropica</name>
    <dbReference type="NCBI Taxonomy" id="450798"/>
    <lineage>
        <taxon>Bacteria</taxon>
        <taxon>Bacillati</taxon>
        <taxon>Actinomycetota</taxon>
        <taxon>Actinomycetes</taxon>
        <taxon>Catenulisporales</taxon>
        <taxon>Catenulisporaceae</taxon>
        <taxon>Catenulispora</taxon>
    </lineage>
</organism>
<dbReference type="CDD" id="cd06171">
    <property type="entry name" value="Sigma70_r4"/>
    <property type="match status" value="1"/>
</dbReference>
<keyword evidence="9" id="KW-1185">Reference proteome</keyword>
<name>A0ABN2RJ92_9ACTN</name>
<evidence type="ECO:0000259" key="7">
    <source>
        <dbReference type="Pfam" id="PF08281"/>
    </source>
</evidence>
<feature type="domain" description="RNA polymerase sigma-70 region 2" evidence="6">
    <location>
        <begin position="18"/>
        <end position="78"/>
    </location>
</feature>
<dbReference type="InterPro" id="IPR007627">
    <property type="entry name" value="RNA_pol_sigma70_r2"/>
</dbReference>
<evidence type="ECO:0000256" key="3">
    <source>
        <dbReference type="ARBA" id="ARBA00023082"/>
    </source>
</evidence>
<keyword evidence="3" id="KW-0731">Sigma factor</keyword>
<dbReference type="InterPro" id="IPR013325">
    <property type="entry name" value="RNA_pol_sigma_r2"/>
</dbReference>
<dbReference type="InterPro" id="IPR036388">
    <property type="entry name" value="WH-like_DNA-bd_sf"/>
</dbReference>
<evidence type="ECO:0000313" key="8">
    <source>
        <dbReference type="EMBL" id="GAA1969552.1"/>
    </source>
</evidence>
<protein>
    <submittedName>
        <fullName evidence="8">SigE family RNA polymerase sigma factor</fullName>
    </submittedName>
</protein>
<dbReference type="SUPFAM" id="SSF88659">
    <property type="entry name" value="Sigma3 and sigma4 domains of RNA polymerase sigma factors"/>
    <property type="match status" value="1"/>
</dbReference>
<dbReference type="NCBIfam" id="TIGR02983">
    <property type="entry name" value="SigE-fam_strep"/>
    <property type="match status" value="1"/>
</dbReference>
<evidence type="ECO:0000256" key="4">
    <source>
        <dbReference type="ARBA" id="ARBA00023125"/>
    </source>
</evidence>
<proteinExistence type="inferred from homology"/>
<evidence type="ECO:0000256" key="5">
    <source>
        <dbReference type="ARBA" id="ARBA00023163"/>
    </source>
</evidence>
<evidence type="ECO:0000313" key="9">
    <source>
        <dbReference type="Proteomes" id="UP001499854"/>
    </source>
</evidence>
<gene>
    <name evidence="8" type="ORF">GCM10009838_30280</name>
</gene>
<dbReference type="PANTHER" id="PTHR43133">
    <property type="entry name" value="RNA POLYMERASE ECF-TYPE SIGMA FACTO"/>
    <property type="match status" value="1"/>
</dbReference>
<evidence type="ECO:0000256" key="1">
    <source>
        <dbReference type="ARBA" id="ARBA00010641"/>
    </source>
</evidence>
<dbReference type="EMBL" id="BAAAQM010000015">
    <property type="protein sequence ID" value="GAA1969552.1"/>
    <property type="molecule type" value="Genomic_DNA"/>
</dbReference>
<sequence>MRQADEAEFHDFVVARWPRLVRTAYLLTGDRHHAEDLAQSALTQVYQGWGRVRAAEHPDAYVHRILVRCNAGRFRKRRVSEVLTESPAESADGGLPDAGEQVEQRRALVAALQDLPRKQRAIVVLRFWSDLSERDTADAVGCSVGTVKSQTHRALARLREHPALAGAEAGHVA</sequence>
<comment type="caution">
    <text evidence="8">The sequence shown here is derived from an EMBL/GenBank/DDBJ whole genome shotgun (WGS) entry which is preliminary data.</text>
</comment>
<dbReference type="InterPro" id="IPR039425">
    <property type="entry name" value="RNA_pol_sigma-70-like"/>
</dbReference>
<dbReference type="RefSeq" id="WP_344657645.1">
    <property type="nucleotide sequence ID" value="NZ_BAAAQM010000015.1"/>
</dbReference>
<dbReference type="Pfam" id="PF08281">
    <property type="entry name" value="Sigma70_r4_2"/>
    <property type="match status" value="1"/>
</dbReference>
<keyword evidence="4" id="KW-0238">DNA-binding</keyword>
<dbReference type="NCBIfam" id="TIGR02937">
    <property type="entry name" value="sigma70-ECF"/>
    <property type="match status" value="1"/>
</dbReference>
<keyword evidence="2" id="KW-0805">Transcription regulation</keyword>
<dbReference type="Pfam" id="PF04542">
    <property type="entry name" value="Sigma70_r2"/>
    <property type="match status" value="1"/>
</dbReference>
<dbReference type="PANTHER" id="PTHR43133:SF50">
    <property type="entry name" value="ECF RNA POLYMERASE SIGMA FACTOR SIGM"/>
    <property type="match status" value="1"/>
</dbReference>
<dbReference type="InterPro" id="IPR013249">
    <property type="entry name" value="RNA_pol_sigma70_r4_t2"/>
</dbReference>
<evidence type="ECO:0000259" key="6">
    <source>
        <dbReference type="Pfam" id="PF04542"/>
    </source>
</evidence>